<proteinExistence type="predicted"/>
<protein>
    <submittedName>
        <fullName evidence="2">Uncharacterized protein</fullName>
    </submittedName>
</protein>
<reference evidence="2" key="1">
    <citation type="submission" date="2022-11" db="EMBL/GenBank/DDBJ databases">
        <authorList>
            <person name="Somphong A."/>
            <person name="Phongsopitanun W."/>
        </authorList>
    </citation>
    <scope>NUCLEOTIDE SEQUENCE</scope>
    <source>
        <strain evidence="2">Pm04-4</strain>
    </source>
</reference>
<dbReference type="Proteomes" id="UP001151002">
    <property type="component" value="Unassembled WGS sequence"/>
</dbReference>
<sequence length="45" mass="4722">MILAGLLGLAAIFLFAGGAGLFTSSQIDPHDEDPGDDTAAWRPHR</sequence>
<gene>
    <name evidence="2" type="ORF">OWR29_25455</name>
</gene>
<comment type="caution">
    <text evidence="2">The sequence shown here is derived from an EMBL/GenBank/DDBJ whole genome shotgun (WGS) entry which is preliminary data.</text>
</comment>
<organism evidence="2 3">
    <name type="scientific">Paractinoplanes pyxinae</name>
    <dbReference type="NCBI Taxonomy" id="2997416"/>
    <lineage>
        <taxon>Bacteria</taxon>
        <taxon>Bacillati</taxon>
        <taxon>Actinomycetota</taxon>
        <taxon>Actinomycetes</taxon>
        <taxon>Micromonosporales</taxon>
        <taxon>Micromonosporaceae</taxon>
        <taxon>Paractinoplanes</taxon>
    </lineage>
</organism>
<keyword evidence="3" id="KW-1185">Reference proteome</keyword>
<dbReference type="RefSeq" id="WP_267565746.1">
    <property type="nucleotide sequence ID" value="NZ_JAPNTZ010000009.1"/>
</dbReference>
<feature type="region of interest" description="Disordered" evidence="1">
    <location>
        <begin position="24"/>
        <end position="45"/>
    </location>
</feature>
<evidence type="ECO:0000313" key="3">
    <source>
        <dbReference type="Proteomes" id="UP001151002"/>
    </source>
</evidence>
<name>A0ABT4B4D7_9ACTN</name>
<evidence type="ECO:0000256" key="1">
    <source>
        <dbReference type="SAM" id="MobiDB-lite"/>
    </source>
</evidence>
<dbReference type="EMBL" id="JAPNTZ010000009">
    <property type="protein sequence ID" value="MCY1141359.1"/>
    <property type="molecule type" value="Genomic_DNA"/>
</dbReference>
<evidence type="ECO:0000313" key="2">
    <source>
        <dbReference type="EMBL" id="MCY1141359.1"/>
    </source>
</evidence>
<accession>A0ABT4B4D7</accession>